<dbReference type="InterPro" id="IPR003309">
    <property type="entry name" value="SCAN_dom"/>
</dbReference>
<dbReference type="PROSITE" id="PS50804">
    <property type="entry name" value="SCAN_BOX"/>
    <property type="match status" value="1"/>
</dbReference>
<feature type="region of interest" description="Disordered" evidence="1">
    <location>
        <begin position="275"/>
        <end position="315"/>
    </location>
</feature>
<evidence type="ECO:0000259" key="2">
    <source>
        <dbReference type="PROSITE" id="PS50804"/>
    </source>
</evidence>
<accession>A0ABR3LI27</accession>
<feature type="region of interest" description="Disordered" evidence="1">
    <location>
        <begin position="1"/>
        <end position="22"/>
    </location>
</feature>
<dbReference type="SUPFAM" id="SSF53098">
    <property type="entry name" value="Ribonuclease H-like"/>
    <property type="match status" value="1"/>
</dbReference>
<dbReference type="Proteomes" id="UP001558613">
    <property type="component" value="Unassembled WGS sequence"/>
</dbReference>
<feature type="domain" description="SCAN box" evidence="2">
    <location>
        <begin position="172"/>
        <end position="247"/>
    </location>
</feature>
<feature type="region of interest" description="Disordered" evidence="1">
    <location>
        <begin position="427"/>
        <end position="446"/>
    </location>
</feature>
<reference evidence="3 4" key="1">
    <citation type="submission" date="2023-09" db="EMBL/GenBank/DDBJ databases">
        <authorList>
            <person name="Wang M."/>
        </authorList>
    </citation>
    <scope>NUCLEOTIDE SEQUENCE [LARGE SCALE GENOMIC DNA]</scope>
    <source>
        <strain evidence="3">GT-2023</strain>
        <tissue evidence="3">Liver</tissue>
    </source>
</reference>
<gene>
    <name evidence="3" type="ORF">QQF64_017181</name>
</gene>
<name>A0ABR3LI27_9TELE</name>
<dbReference type="InterPro" id="IPR036397">
    <property type="entry name" value="RNaseH_sf"/>
</dbReference>
<dbReference type="InterPro" id="IPR038269">
    <property type="entry name" value="SCAN_sf"/>
</dbReference>
<organism evidence="3 4">
    <name type="scientific">Cirrhinus molitorella</name>
    <name type="common">mud carp</name>
    <dbReference type="NCBI Taxonomy" id="172907"/>
    <lineage>
        <taxon>Eukaryota</taxon>
        <taxon>Metazoa</taxon>
        <taxon>Chordata</taxon>
        <taxon>Craniata</taxon>
        <taxon>Vertebrata</taxon>
        <taxon>Euteleostomi</taxon>
        <taxon>Actinopterygii</taxon>
        <taxon>Neopterygii</taxon>
        <taxon>Teleostei</taxon>
        <taxon>Ostariophysi</taxon>
        <taxon>Cypriniformes</taxon>
        <taxon>Cyprinidae</taxon>
        <taxon>Labeoninae</taxon>
        <taxon>Labeonini</taxon>
        <taxon>Cirrhinus</taxon>
    </lineage>
</organism>
<evidence type="ECO:0000256" key="1">
    <source>
        <dbReference type="SAM" id="MobiDB-lite"/>
    </source>
</evidence>
<proteinExistence type="predicted"/>
<dbReference type="Gene3D" id="1.10.4020.10">
    <property type="entry name" value="DNA breaking-rejoining enzymes"/>
    <property type="match status" value="1"/>
</dbReference>
<dbReference type="InterPro" id="IPR012337">
    <property type="entry name" value="RNaseH-like_sf"/>
</dbReference>
<dbReference type="SUPFAM" id="SSF47353">
    <property type="entry name" value="Retrovirus capsid dimerization domain-like"/>
    <property type="match status" value="1"/>
</dbReference>
<dbReference type="EMBL" id="JAYMGO010000021">
    <property type="protein sequence ID" value="KAL1252488.1"/>
    <property type="molecule type" value="Genomic_DNA"/>
</dbReference>
<dbReference type="Gene3D" id="3.30.420.10">
    <property type="entry name" value="Ribonuclease H-like superfamily/Ribonuclease H"/>
    <property type="match status" value="1"/>
</dbReference>
<comment type="caution">
    <text evidence="3">The sequence shown here is derived from an EMBL/GenBank/DDBJ whole genome shotgun (WGS) entry which is preliminary data.</text>
</comment>
<protein>
    <recommendedName>
        <fullName evidence="2">SCAN box domain-containing protein</fullName>
    </recommendedName>
</protein>
<evidence type="ECO:0000313" key="4">
    <source>
        <dbReference type="Proteomes" id="UP001558613"/>
    </source>
</evidence>
<sequence length="446" mass="50085">MENTWRSSHRTHQSRLHPITTPYIRDSQRTSALLPQTNMEEILKQLAEVSVCQQQFVEHLADCQGRAEQEITALCLTSAQRTPLPDPRINASKLWPKMTTCDDVEAYLQMFEVTATTEGWERESWAKALAPLLTGEAQRAYFSLPTDAIDNYDEVKREILARMGLSPVCASQMFHDWEFKPRQPAQAQAGELMRIVQHWLLDGSPSASQVAEWVVIDRFQRALPQFMRQVVSMQDPKMVLELVEAIELADAAFQRDTGERAPPFPRRVVQERRVPEGTHGWQAAAPSTTETVAGEGTSDGSSNNGQWERWSPGCSKYHRADPGSVSLSDLPAHVTQETSLQSTHSAANHRVPFERIGMDLVGPLPKSGQGHEHILVIVNYATRYPEAVPLRKATWKSITSELFLLSSRVGIPSEILTNQGPFMSRLKTEDQTDPDLCLPSTNGWPR</sequence>
<dbReference type="PANTHER" id="PTHR46888">
    <property type="entry name" value="ZINC KNUCKLE DOMAINCONTAINING PROTEIN-RELATED"/>
    <property type="match status" value="1"/>
</dbReference>
<keyword evidence="4" id="KW-1185">Reference proteome</keyword>
<dbReference type="PANTHER" id="PTHR46888:SF15">
    <property type="entry name" value="ZINC FINGER AND SCAN DOMAIN-CONTAINING PROTEIN 12-LIKE"/>
    <property type="match status" value="1"/>
</dbReference>
<evidence type="ECO:0000313" key="3">
    <source>
        <dbReference type="EMBL" id="KAL1252488.1"/>
    </source>
</evidence>